<reference evidence="1" key="1">
    <citation type="submission" date="2018-05" db="EMBL/GenBank/DDBJ databases">
        <authorList>
            <person name="Lanie J.A."/>
            <person name="Ng W.-L."/>
            <person name="Kazmierczak K.M."/>
            <person name="Andrzejewski T.M."/>
            <person name="Davidsen T.M."/>
            <person name="Wayne K.J."/>
            <person name="Tettelin H."/>
            <person name="Glass J.I."/>
            <person name="Rusch D."/>
            <person name="Podicherti R."/>
            <person name="Tsui H.-C.T."/>
            <person name="Winkler M.E."/>
        </authorList>
    </citation>
    <scope>NUCLEOTIDE SEQUENCE</scope>
</reference>
<dbReference type="SUPFAM" id="SSF160104">
    <property type="entry name" value="Acetoacetate decarboxylase-like"/>
    <property type="match status" value="1"/>
</dbReference>
<organism evidence="1">
    <name type="scientific">marine metagenome</name>
    <dbReference type="NCBI Taxonomy" id="408172"/>
    <lineage>
        <taxon>unclassified sequences</taxon>
        <taxon>metagenomes</taxon>
        <taxon>ecological metagenomes</taxon>
    </lineage>
</organism>
<dbReference type="GO" id="GO:0016829">
    <property type="term" value="F:lyase activity"/>
    <property type="evidence" value="ECO:0007669"/>
    <property type="project" value="InterPro"/>
</dbReference>
<dbReference type="EMBL" id="UINC01032853">
    <property type="protein sequence ID" value="SVB21194.1"/>
    <property type="molecule type" value="Genomic_DNA"/>
</dbReference>
<dbReference type="AlphaFoldDB" id="A0A382C5N7"/>
<evidence type="ECO:0000313" key="1">
    <source>
        <dbReference type="EMBL" id="SVB21194.1"/>
    </source>
</evidence>
<accession>A0A382C5N7</accession>
<gene>
    <name evidence="1" type="ORF">METZ01_LOCUS174048</name>
</gene>
<dbReference type="Pfam" id="PF06314">
    <property type="entry name" value="ADC"/>
    <property type="match status" value="1"/>
</dbReference>
<dbReference type="InterPro" id="IPR023375">
    <property type="entry name" value="ADC_dom_sf"/>
</dbReference>
<dbReference type="InterPro" id="IPR010451">
    <property type="entry name" value="Acetoacetate_decarboxylase"/>
</dbReference>
<protein>
    <recommendedName>
        <fullName evidence="2">Acetoacetate decarboxylase</fullName>
    </recommendedName>
</protein>
<name>A0A382C5N7_9ZZZZ</name>
<dbReference type="Gene3D" id="2.40.400.10">
    <property type="entry name" value="Acetoacetate decarboxylase-like"/>
    <property type="match status" value="1"/>
</dbReference>
<proteinExistence type="predicted"/>
<sequence>MSELRYIKTSEQLIEAAENNLEFFDAKMHAIKAWYKTELGLIEQLIPAPLEVHADPMVRIVISKVFVDLMGGMEFGAATFGVNCMYKGKEGIYEITMPMEGEGVVVGGRETYGEPKKIAEVNVSKDGENCLGTVTRHGITYLELKGKVTDSLETSSFTDNVYCFKVFPSCEQSKPVDQNPLLVRINMHRTQNVHNKVEGEIVLRESPMDPVVDLPVKEIVSLTWEEGGSSSNASVVEEVDIMSYVPFMHSRYDSA</sequence>
<evidence type="ECO:0008006" key="2">
    <source>
        <dbReference type="Google" id="ProtNLM"/>
    </source>
</evidence>